<name>A0A225W2N5_9STRA</name>
<dbReference type="EMBL" id="NBNE01002024">
    <property type="protein sequence ID" value="OWZ11802.1"/>
    <property type="molecule type" value="Genomic_DNA"/>
</dbReference>
<dbReference type="SUPFAM" id="SSF56672">
    <property type="entry name" value="DNA/RNA polymerases"/>
    <property type="match status" value="1"/>
</dbReference>
<dbReference type="Gene3D" id="3.30.70.270">
    <property type="match status" value="1"/>
</dbReference>
<dbReference type="PANTHER" id="PTHR24559">
    <property type="entry name" value="TRANSPOSON TY3-I GAG-POL POLYPROTEIN"/>
    <property type="match status" value="1"/>
</dbReference>
<keyword evidence="1" id="KW-0548">Nucleotidyltransferase</keyword>
<dbReference type="InterPro" id="IPR043502">
    <property type="entry name" value="DNA/RNA_pol_sf"/>
</dbReference>
<dbReference type="AlphaFoldDB" id="A0A225W2N5"/>
<evidence type="ECO:0000313" key="1">
    <source>
        <dbReference type="EMBL" id="OWZ11802.1"/>
    </source>
</evidence>
<dbReference type="InterPro" id="IPR053134">
    <property type="entry name" value="RNA-dir_DNA_polymerase"/>
</dbReference>
<dbReference type="STRING" id="4795.A0A225W2N5"/>
<comment type="caution">
    <text evidence="1">The sequence shown here is derived from an EMBL/GenBank/DDBJ whole genome shotgun (WGS) entry which is preliminary data.</text>
</comment>
<sequence length="183" mass="20894">MLSLPFAIRPKIEKGANEDQDTVNLDSYQKNPVYSILLKHHGVLQQKCPSSLPYRDHGEHQVEIDTSEAIFHRQSPVQERVISAWIEKLLASGLIRPSTTPHVRRTLPIPRKDTIIEKMQGFHWYSYMDLLSGYYQFCMRASGVPLTVFQTADGANEYVVLPMGLFNAPATFNAGIRQILLYY</sequence>
<protein>
    <submittedName>
        <fullName evidence="1">Reverse transcriptase</fullName>
    </submittedName>
</protein>
<evidence type="ECO:0000313" key="2">
    <source>
        <dbReference type="Proteomes" id="UP000198211"/>
    </source>
</evidence>
<keyword evidence="1" id="KW-0808">Transferase</keyword>
<organism evidence="1 2">
    <name type="scientific">Phytophthora megakarya</name>
    <dbReference type="NCBI Taxonomy" id="4795"/>
    <lineage>
        <taxon>Eukaryota</taxon>
        <taxon>Sar</taxon>
        <taxon>Stramenopiles</taxon>
        <taxon>Oomycota</taxon>
        <taxon>Peronosporomycetes</taxon>
        <taxon>Peronosporales</taxon>
        <taxon>Peronosporaceae</taxon>
        <taxon>Phytophthora</taxon>
    </lineage>
</organism>
<proteinExistence type="predicted"/>
<keyword evidence="1" id="KW-0695">RNA-directed DNA polymerase</keyword>
<dbReference type="Gene3D" id="3.10.10.10">
    <property type="entry name" value="HIV Type 1 Reverse Transcriptase, subunit A, domain 1"/>
    <property type="match status" value="1"/>
</dbReference>
<accession>A0A225W2N5</accession>
<dbReference type="PANTHER" id="PTHR24559:SF444">
    <property type="entry name" value="REVERSE TRANSCRIPTASE DOMAIN-CONTAINING PROTEIN"/>
    <property type="match status" value="1"/>
</dbReference>
<keyword evidence="2" id="KW-1185">Reference proteome</keyword>
<dbReference type="Proteomes" id="UP000198211">
    <property type="component" value="Unassembled WGS sequence"/>
</dbReference>
<dbReference type="InterPro" id="IPR043128">
    <property type="entry name" value="Rev_trsase/Diguanyl_cyclase"/>
</dbReference>
<gene>
    <name evidence="1" type="ORF">PHMEG_00015129</name>
</gene>
<dbReference type="GO" id="GO:0003964">
    <property type="term" value="F:RNA-directed DNA polymerase activity"/>
    <property type="evidence" value="ECO:0007669"/>
    <property type="project" value="UniProtKB-KW"/>
</dbReference>
<reference evidence="2" key="1">
    <citation type="submission" date="2017-03" db="EMBL/GenBank/DDBJ databases">
        <title>Phytopthora megakarya and P. palmivora, two closely related causual agents of cacao black pod achieved similar genome size and gene model numbers by different mechanisms.</title>
        <authorList>
            <person name="Ali S."/>
            <person name="Shao J."/>
            <person name="Larry D.J."/>
            <person name="Kronmiller B."/>
            <person name="Shen D."/>
            <person name="Strem M.D."/>
            <person name="Melnick R.L."/>
            <person name="Guiltinan M.J."/>
            <person name="Tyler B.M."/>
            <person name="Meinhardt L.W."/>
            <person name="Bailey B.A."/>
        </authorList>
    </citation>
    <scope>NUCLEOTIDE SEQUENCE [LARGE SCALE GENOMIC DNA]</scope>
    <source>
        <strain evidence="2">zdho120</strain>
    </source>
</reference>
<dbReference type="OrthoDB" id="121519at2759"/>